<proteinExistence type="predicted"/>
<organism evidence="1 2">
    <name type="scientific">Ambrosia artemisiifolia</name>
    <name type="common">Common ragweed</name>
    <dbReference type="NCBI Taxonomy" id="4212"/>
    <lineage>
        <taxon>Eukaryota</taxon>
        <taxon>Viridiplantae</taxon>
        <taxon>Streptophyta</taxon>
        <taxon>Embryophyta</taxon>
        <taxon>Tracheophyta</taxon>
        <taxon>Spermatophyta</taxon>
        <taxon>Magnoliopsida</taxon>
        <taxon>eudicotyledons</taxon>
        <taxon>Gunneridae</taxon>
        <taxon>Pentapetalae</taxon>
        <taxon>asterids</taxon>
        <taxon>campanulids</taxon>
        <taxon>Asterales</taxon>
        <taxon>Asteraceae</taxon>
        <taxon>Asteroideae</taxon>
        <taxon>Heliantheae alliance</taxon>
        <taxon>Heliantheae</taxon>
        <taxon>Ambrosia</taxon>
    </lineage>
</organism>
<comment type="caution">
    <text evidence="1">The sequence shown here is derived from an EMBL/GenBank/DDBJ whole genome shotgun (WGS) entry which is preliminary data.</text>
</comment>
<gene>
    <name evidence="1" type="ORF">M8C21_022282</name>
</gene>
<protein>
    <submittedName>
        <fullName evidence="1">Uncharacterized protein</fullName>
    </submittedName>
</protein>
<accession>A0AAD5DCV7</accession>
<evidence type="ECO:0000313" key="2">
    <source>
        <dbReference type="Proteomes" id="UP001206925"/>
    </source>
</evidence>
<dbReference type="AlphaFoldDB" id="A0AAD5DCV7"/>
<name>A0AAD5DCV7_AMBAR</name>
<keyword evidence="2" id="KW-1185">Reference proteome</keyword>
<sequence length="59" mass="6496">MQVKKMGLYAASVAIDEATKLIQKQNSESQPDLPPIEQVDEKLEVVVEPKEAVVSEDLS</sequence>
<reference evidence="1" key="1">
    <citation type="submission" date="2022-06" db="EMBL/GenBank/DDBJ databases">
        <title>Uncovering the hologenomic basis of an extraordinary plant invasion.</title>
        <authorList>
            <person name="Bieker V.C."/>
            <person name="Martin M.D."/>
            <person name="Gilbert T."/>
            <person name="Hodgins K."/>
            <person name="Battlay P."/>
            <person name="Petersen B."/>
            <person name="Wilson J."/>
        </authorList>
    </citation>
    <scope>NUCLEOTIDE SEQUENCE</scope>
    <source>
        <strain evidence="1">AA19_3_7</strain>
        <tissue evidence="1">Leaf</tissue>
    </source>
</reference>
<evidence type="ECO:0000313" key="1">
    <source>
        <dbReference type="EMBL" id="KAI7756396.1"/>
    </source>
</evidence>
<dbReference type="Proteomes" id="UP001206925">
    <property type="component" value="Unassembled WGS sequence"/>
</dbReference>
<dbReference type="EMBL" id="JAMZMK010000411">
    <property type="protein sequence ID" value="KAI7756396.1"/>
    <property type="molecule type" value="Genomic_DNA"/>
</dbReference>